<evidence type="ECO:0000313" key="6">
    <source>
        <dbReference type="EMBL" id="RGY23275.1"/>
    </source>
</evidence>
<dbReference type="Gene3D" id="2.60.40.10">
    <property type="entry name" value="Immunoglobulins"/>
    <property type="match status" value="2"/>
</dbReference>
<evidence type="ECO:0000313" key="4">
    <source>
        <dbReference type="EMBL" id="MDO6358588.1"/>
    </source>
</evidence>
<dbReference type="EMBL" id="QSCS01000031">
    <property type="protein sequence ID" value="RGY23275.1"/>
    <property type="molecule type" value="Genomic_DNA"/>
</dbReference>
<gene>
    <name evidence="5" type="ORF">DWY26_09615</name>
    <name evidence="6" type="ORF">DXA49_17280</name>
    <name evidence="3" type="ORF">F2Y36_03310</name>
    <name evidence="4" type="ORF">Q4469_12965</name>
</gene>
<organism evidence="5 7">
    <name type="scientific">Bacteroides caccae</name>
    <dbReference type="NCBI Taxonomy" id="47678"/>
    <lineage>
        <taxon>Bacteria</taxon>
        <taxon>Pseudomonadati</taxon>
        <taxon>Bacteroidota</taxon>
        <taxon>Bacteroidia</taxon>
        <taxon>Bacteroidales</taxon>
        <taxon>Bacteroidaceae</taxon>
        <taxon>Bacteroides</taxon>
    </lineage>
</organism>
<dbReference type="EMBL" id="QRUO01000007">
    <property type="protein sequence ID" value="RGR72047.1"/>
    <property type="molecule type" value="Genomic_DNA"/>
</dbReference>
<feature type="signal peptide" evidence="1">
    <location>
        <begin position="1"/>
        <end position="20"/>
    </location>
</feature>
<dbReference type="RefSeq" id="WP_005676790.1">
    <property type="nucleotide sequence ID" value="NZ_CAXSJX010000004.1"/>
</dbReference>
<dbReference type="CDD" id="cd14948">
    <property type="entry name" value="BACON"/>
    <property type="match status" value="2"/>
</dbReference>
<dbReference type="InterPro" id="IPR013783">
    <property type="entry name" value="Ig-like_fold"/>
</dbReference>
<dbReference type="Pfam" id="PF13402">
    <property type="entry name" value="Peptidase_M60"/>
    <property type="match status" value="1"/>
</dbReference>
<feature type="chain" id="PRO_5042713271" evidence="1">
    <location>
        <begin position="21"/>
        <end position="973"/>
    </location>
</feature>
<dbReference type="Gene3D" id="1.10.390.30">
    <property type="entry name" value="Peptidase M60, enhancin-like domain 3"/>
    <property type="match status" value="1"/>
</dbReference>
<dbReference type="InterPro" id="IPR024361">
    <property type="entry name" value="BACON"/>
</dbReference>
<dbReference type="InterPro" id="IPR042279">
    <property type="entry name" value="Pep_M60_3"/>
</dbReference>
<feature type="domain" description="Peptidase M60" evidence="2">
    <location>
        <begin position="452"/>
        <end position="777"/>
    </location>
</feature>
<protein>
    <submittedName>
        <fullName evidence="4">M60 family metallopeptidase</fullName>
    </submittedName>
</protein>
<evidence type="ECO:0000256" key="1">
    <source>
        <dbReference type="SAM" id="SignalP"/>
    </source>
</evidence>
<evidence type="ECO:0000313" key="7">
    <source>
        <dbReference type="Proteomes" id="UP000284205"/>
    </source>
</evidence>
<accession>A0A412FV37</accession>
<evidence type="ECO:0000313" key="8">
    <source>
        <dbReference type="Proteomes" id="UP000284431"/>
    </source>
</evidence>
<evidence type="ECO:0000313" key="9">
    <source>
        <dbReference type="Proteomes" id="UP000475905"/>
    </source>
</evidence>
<dbReference type="Gene3D" id="2.60.120.260">
    <property type="entry name" value="Galactose-binding domain-like"/>
    <property type="match status" value="1"/>
</dbReference>
<comment type="caution">
    <text evidence="5">The sequence shown here is derived from an EMBL/GenBank/DDBJ whole genome shotgun (WGS) entry which is preliminary data.</text>
</comment>
<dbReference type="AlphaFoldDB" id="A0A412FV37"/>
<dbReference type="Proteomes" id="UP000284205">
    <property type="component" value="Unassembled WGS sequence"/>
</dbReference>
<dbReference type="PROSITE" id="PS51723">
    <property type="entry name" value="PEPTIDASE_M60"/>
    <property type="match status" value="1"/>
</dbReference>
<proteinExistence type="predicted"/>
<reference evidence="4" key="3">
    <citation type="submission" date="2023-07" db="EMBL/GenBank/DDBJ databases">
        <title>Whole Genome Sequencing of Colonoscopy isolates.</title>
        <authorList>
            <person name="Surve S.V."/>
            <person name="Valls R.A."/>
            <person name="Barrak K.E."/>
            <person name="Gardner T.B."/>
            <person name="O'Toole G.A."/>
        </authorList>
    </citation>
    <scope>NUCLEOTIDE SEQUENCE</scope>
    <source>
        <strain evidence="4">GP0119</strain>
    </source>
</reference>
<keyword evidence="1" id="KW-0732">Signal</keyword>
<reference evidence="3 9" key="2">
    <citation type="journal article" date="2019" name="Nat. Med.">
        <title>A library of human gut bacterial isolates paired with longitudinal multiomics data enables mechanistic microbiome research.</title>
        <authorList>
            <person name="Poyet M."/>
            <person name="Groussin M."/>
            <person name="Gibbons S.M."/>
            <person name="Avila-Pacheco J."/>
            <person name="Jiang X."/>
            <person name="Kearney S.M."/>
            <person name="Perrotta A.R."/>
            <person name="Berdy B."/>
            <person name="Zhao S."/>
            <person name="Lieberman T.D."/>
            <person name="Swanson P.K."/>
            <person name="Smith M."/>
            <person name="Roesemann S."/>
            <person name="Alexander J.E."/>
            <person name="Rich S.A."/>
            <person name="Livny J."/>
            <person name="Vlamakis H."/>
            <person name="Clish C."/>
            <person name="Bullock K."/>
            <person name="Deik A."/>
            <person name="Scott J."/>
            <person name="Pierce K.A."/>
            <person name="Xavier R.J."/>
            <person name="Alm E.J."/>
        </authorList>
    </citation>
    <scope>NUCLEOTIDE SEQUENCE [LARGE SCALE GENOMIC DNA]</scope>
    <source>
        <strain evidence="3 9">BIOML-A31</strain>
    </source>
</reference>
<dbReference type="InterPro" id="IPR031161">
    <property type="entry name" value="Peptidase_M60_dom"/>
</dbReference>
<dbReference type="Proteomes" id="UP000475905">
    <property type="component" value="Unassembled WGS sequence"/>
</dbReference>
<dbReference type="KEGG" id="bcac:CGC64_03545"/>
<dbReference type="Proteomes" id="UP000284431">
    <property type="component" value="Unassembled WGS sequence"/>
</dbReference>
<name>A0A412FV37_9BACE</name>
<reference evidence="7 8" key="1">
    <citation type="submission" date="2018-08" db="EMBL/GenBank/DDBJ databases">
        <title>A genome reference for cultivated species of the human gut microbiota.</title>
        <authorList>
            <person name="Zou Y."/>
            <person name="Xue W."/>
            <person name="Luo G."/>
        </authorList>
    </citation>
    <scope>NUCLEOTIDE SEQUENCE [LARGE SCALE GENOMIC DNA]</scope>
    <source>
        <strain evidence="5 7">AF24-29LB</strain>
        <strain evidence="6 8">OF02-6LB</strain>
    </source>
</reference>
<dbReference type="Gene3D" id="3.40.390.80">
    <property type="entry name" value="Peptidase M60, enhancin-like domain 2"/>
    <property type="match status" value="1"/>
</dbReference>
<evidence type="ECO:0000313" key="5">
    <source>
        <dbReference type="EMBL" id="RGR72047.1"/>
    </source>
</evidence>
<evidence type="ECO:0000313" key="3">
    <source>
        <dbReference type="EMBL" id="KAA5465356.1"/>
    </source>
</evidence>
<dbReference type="EMBL" id="JAUONL010000010">
    <property type="protein sequence ID" value="MDO6358588.1"/>
    <property type="molecule type" value="Genomic_DNA"/>
</dbReference>
<dbReference type="SMART" id="SM01276">
    <property type="entry name" value="M60-like"/>
    <property type="match status" value="1"/>
</dbReference>
<dbReference type="Gene3D" id="2.60.120.1250">
    <property type="entry name" value="Peptidase M60, enhancin-like domain 1"/>
    <property type="match status" value="1"/>
</dbReference>
<evidence type="ECO:0000259" key="2">
    <source>
        <dbReference type="PROSITE" id="PS51723"/>
    </source>
</evidence>
<dbReference type="Proteomes" id="UP001170023">
    <property type="component" value="Unassembled WGS sequence"/>
</dbReference>
<dbReference type="EMBL" id="VVYP01000003">
    <property type="protein sequence ID" value="KAA5465356.1"/>
    <property type="molecule type" value="Genomic_DNA"/>
</dbReference>
<sequence>MKHIYSYLFLPFLFFLFACSDTEENLIDPYLTVELENNVFNVPIEGKTGTIKIHTNLSDWELVPKISSGYDWCKTSIGLSASDIHLLTFNVAPNEEVGRREAEFVLRGTGVESIPFRVVQLGSEPEILVNIESKLLSKEAQTFTMKVTANVEYTLQNEEKWLTLKEGPDTRGMVESEYQYSVTANIGLSPRRDIIRINSVEQSDEPVVIEVAVEQEAANVDDVIPDDIKVKVESVGMIQGTVYGDGKSGPEKTIDGDLNTHYGSGTSAKREPIIFEYTLQEGTEKVDYVILHQRKAGITVHNQLTKGEIAYKSAAVTEWTKCGSFDESIIVPSIRMDVNVVKPTHFRLTFERTPEPNQGSVALAEFECYQKAEGTDFDLAADAVYFEGNVFSQLKPTTTQADIVKITHPMIRAIAQELLDNTYPSEFRVRTYQSCKNPVTVGEGLTIGKRSICDNPTGLFFEKDKKYIIFVGDEIGDKTLNLYIKDWREGGENQTIRLKSGLNTIITTVDGTGYIQYWTDMEVYEPAVKVHVCYGNEIGFWDVRAGHTNEDWKRILNLANICVQRLNVTNAMLDVLGERVQLINTVNAFNTYCPDDIMSIMNMHDELMQIEYMMMGLVKNNAVPRNRMLGVRSWGGSPNWNGTCANFPNSEQAMLDKGVFLQNIWVFGHEFGHGNQVAQMKGAGWAEVTNNIYAQQAMYQMNNAACRLEHTEFKRQGYNDKVVADRFNAYLNDAIVKKKPYLTHEGGLVNDPEKGEYYSADPFVSLAPLWQLSLFFMLTEDAPWSKPDFWPDVHWAAIHDNNSVYTYGEKYVNFMKRAMDASEMNLTDFFKKMGLLREINMKVGDYGPAKQITITKEMVGEIENYGKSKSPVPTPVIYYISGNSLDTYKKQLSVQGVFNQGVSNGNLSKTVSHSVWKNVVAFETYAGNELVEVCIVGTGTIDNSSTFIRYPKGATRIEAVSWDGKRTLVCGTR</sequence>
<dbReference type="PROSITE" id="PS51257">
    <property type="entry name" value="PROKAR_LIPOPROTEIN"/>
    <property type="match status" value="1"/>
</dbReference>